<dbReference type="Proteomes" id="UP001604277">
    <property type="component" value="Unassembled WGS sequence"/>
</dbReference>
<comment type="caution">
    <text evidence="1">The sequence shown here is derived from an EMBL/GenBank/DDBJ whole genome shotgun (WGS) entry which is preliminary data.</text>
</comment>
<organism evidence="1 2">
    <name type="scientific">Forsythia ovata</name>
    <dbReference type="NCBI Taxonomy" id="205694"/>
    <lineage>
        <taxon>Eukaryota</taxon>
        <taxon>Viridiplantae</taxon>
        <taxon>Streptophyta</taxon>
        <taxon>Embryophyta</taxon>
        <taxon>Tracheophyta</taxon>
        <taxon>Spermatophyta</taxon>
        <taxon>Magnoliopsida</taxon>
        <taxon>eudicotyledons</taxon>
        <taxon>Gunneridae</taxon>
        <taxon>Pentapetalae</taxon>
        <taxon>asterids</taxon>
        <taxon>lamiids</taxon>
        <taxon>Lamiales</taxon>
        <taxon>Oleaceae</taxon>
        <taxon>Forsythieae</taxon>
        <taxon>Forsythia</taxon>
    </lineage>
</organism>
<keyword evidence="2" id="KW-1185">Reference proteome</keyword>
<dbReference type="AlphaFoldDB" id="A0ABD1X906"/>
<name>A0ABD1X906_9LAMI</name>
<protein>
    <submittedName>
        <fullName evidence="1">Uncharacterized protein</fullName>
    </submittedName>
</protein>
<evidence type="ECO:0000313" key="1">
    <source>
        <dbReference type="EMBL" id="KAL2558444.1"/>
    </source>
</evidence>
<evidence type="ECO:0000313" key="2">
    <source>
        <dbReference type="Proteomes" id="UP001604277"/>
    </source>
</evidence>
<proteinExistence type="predicted"/>
<dbReference type="EMBL" id="JBFOLJ010000001">
    <property type="protein sequence ID" value="KAL2558444.1"/>
    <property type="molecule type" value="Genomic_DNA"/>
</dbReference>
<sequence>MLVLAVALEERTLKSIVKLSYNQLGLLAISSRFLFIGSRIASVEIGSAECSCPILAPHLELASIVDIKEFQKLAKSEHESKIDNSLEEIIKNAESKLKTRTPEDLKKSILQMVSKGLNFSSSGEDKMSISSKGQ</sequence>
<accession>A0ABD1X906</accession>
<reference evidence="2" key="1">
    <citation type="submission" date="2024-07" db="EMBL/GenBank/DDBJ databases">
        <title>Two chromosome-level genome assemblies of Korean endemic species Abeliophyllum distichum and Forsythia ovata (Oleaceae).</title>
        <authorList>
            <person name="Jang H."/>
        </authorList>
    </citation>
    <scope>NUCLEOTIDE SEQUENCE [LARGE SCALE GENOMIC DNA]</scope>
</reference>
<gene>
    <name evidence="1" type="ORF">Fot_03183</name>
</gene>